<name>A0A8X7BFN3_TRICX</name>
<sequence length="42" mass="4707">MHTFERNCSFRDGRESGEDDKRSGSPQTSYTAKNIEKVSAAL</sequence>
<comment type="caution">
    <text evidence="2">The sequence shown here is derived from an EMBL/GenBank/DDBJ whole genome shotgun (WGS) entry which is preliminary data.</text>
</comment>
<reference evidence="2" key="1">
    <citation type="submission" date="2020-08" db="EMBL/GenBank/DDBJ databases">
        <title>Multicomponent nature underlies the extraordinary mechanical properties of spider dragline silk.</title>
        <authorList>
            <person name="Kono N."/>
            <person name="Nakamura H."/>
            <person name="Mori M."/>
            <person name="Yoshida Y."/>
            <person name="Ohtoshi R."/>
            <person name="Malay A.D."/>
            <person name="Moran D.A.P."/>
            <person name="Tomita M."/>
            <person name="Numata K."/>
            <person name="Arakawa K."/>
        </authorList>
    </citation>
    <scope>NUCLEOTIDE SEQUENCE</scope>
</reference>
<evidence type="ECO:0000313" key="3">
    <source>
        <dbReference type="Proteomes" id="UP000887159"/>
    </source>
</evidence>
<evidence type="ECO:0000256" key="1">
    <source>
        <dbReference type="SAM" id="MobiDB-lite"/>
    </source>
</evidence>
<feature type="region of interest" description="Disordered" evidence="1">
    <location>
        <begin position="1"/>
        <end position="42"/>
    </location>
</feature>
<gene>
    <name evidence="2" type="ORF">TNCV_1811901</name>
</gene>
<dbReference type="AlphaFoldDB" id="A0A8X7BFN3"/>
<evidence type="ECO:0000313" key="2">
    <source>
        <dbReference type="EMBL" id="GFY29610.1"/>
    </source>
</evidence>
<feature type="non-terminal residue" evidence="2">
    <location>
        <position position="42"/>
    </location>
</feature>
<feature type="compositionally biased region" description="Basic and acidic residues" evidence="1">
    <location>
        <begin position="1"/>
        <end position="23"/>
    </location>
</feature>
<dbReference type="Proteomes" id="UP000887159">
    <property type="component" value="Unassembled WGS sequence"/>
</dbReference>
<dbReference type="EMBL" id="BMAU01021389">
    <property type="protein sequence ID" value="GFY29610.1"/>
    <property type="molecule type" value="Genomic_DNA"/>
</dbReference>
<proteinExistence type="predicted"/>
<keyword evidence="3" id="KW-1185">Reference proteome</keyword>
<accession>A0A8X7BFN3</accession>
<protein>
    <submittedName>
        <fullName evidence="2">Uncharacterized protein</fullName>
    </submittedName>
</protein>
<organism evidence="2 3">
    <name type="scientific">Trichonephila clavipes</name>
    <name type="common">Golden silk orbweaver</name>
    <name type="synonym">Nephila clavipes</name>
    <dbReference type="NCBI Taxonomy" id="2585209"/>
    <lineage>
        <taxon>Eukaryota</taxon>
        <taxon>Metazoa</taxon>
        <taxon>Ecdysozoa</taxon>
        <taxon>Arthropoda</taxon>
        <taxon>Chelicerata</taxon>
        <taxon>Arachnida</taxon>
        <taxon>Araneae</taxon>
        <taxon>Araneomorphae</taxon>
        <taxon>Entelegynae</taxon>
        <taxon>Araneoidea</taxon>
        <taxon>Nephilidae</taxon>
        <taxon>Trichonephila</taxon>
    </lineage>
</organism>